<dbReference type="EMBL" id="JO841254">
    <property type="protein sequence ID" value="AEO32871.1"/>
    <property type="molecule type" value="mRNA"/>
</dbReference>
<dbReference type="InterPro" id="IPR004045">
    <property type="entry name" value="Glutathione_S-Trfase_N"/>
</dbReference>
<comment type="subunit">
    <text evidence="1">Homodimer.</text>
</comment>
<evidence type="ECO:0000256" key="1">
    <source>
        <dbReference type="ARBA" id="ARBA00011738"/>
    </source>
</evidence>
<dbReference type="SFLD" id="SFLDS00019">
    <property type="entry name" value="Glutathione_Transferase_(cytos"/>
    <property type="match status" value="1"/>
</dbReference>
<evidence type="ECO:0000259" key="2">
    <source>
        <dbReference type="PROSITE" id="PS50404"/>
    </source>
</evidence>
<dbReference type="GO" id="GO:0004364">
    <property type="term" value="F:glutathione transferase activity"/>
    <property type="evidence" value="ECO:0007669"/>
    <property type="project" value="TreeGrafter"/>
</dbReference>
<feature type="domain" description="GST N-terminal" evidence="2">
    <location>
        <begin position="24"/>
        <end position="105"/>
    </location>
</feature>
<dbReference type="FunFam" id="3.40.30.10:FF:000034">
    <property type="entry name" value="glutathione S-transferase 1"/>
    <property type="match status" value="1"/>
</dbReference>
<dbReference type="Pfam" id="PF13409">
    <property type="entry name" value="GST_N_2"/>
    <property type="match status" value="1"/>
</dbReference>
<proteinExistence type="evidence at transcript level"/>
<dbReference type="Gene3D" id="1.20.1050.10">
    <property type="match status" value="1"/>
</dbReference>
<dbReference type="InterPro" id="IPR040079">
    <property type="entry name" value="Glutathione_S-Trfase"/>
</dbReference>
<dbReference type="GO" id="GO:0006749">
    <property type="term" value="P:glutathione metabolic process"/>
    <property type="evidence" value="ECO:0007669"/>
    <property type="project" value="TreeGrafter"/>
</dbReference>
<dbReference type="FunFam" id="1.20.1050.10:FF:000007">
    <property type="entry name" value="Glutathione S-transferase 1-1"/>
    <property type="match status" value="1"/>
</dbReference>
<dbReference type="SFLD" id="SFLDG00358">
    <property type="entry name" value="Main_(cytGST)"/>
    <property type="match status" value="1"/>
</dbReference>
<dbReference type="PANTHER" id="PTHR43969:SF9">
    <property type="entry name" value="GLUTATHIONE S TRANSFERASE D10, ISOFORM A-RELATED"/>
    <property type="match status" value="1"/>
</dbReference>
<feature type="non-terminal residue" evidence="4">
    <location>
        <position position="1"/>
    </location>
</feature>
<dbReference type="InterPro" id="IPR036249">
    <property type="entry name" value="Thioredoxin-like_sf"/>
</dbReference>
<organism evidence="4">
    <name type="scientific">Amblyomma maculatum</name>
    <name type="common">Gulf Coast tick</name>
    <dbReference type="NCBI Taxonomy" id="34609"/>
    <lineage>
        <taxon>Eukaryota</taxon>
        <taxon>Metazoa</taxon>
        <taxon>Ecdysozoa</taxon>
        <taxon>Arthropoda</taxon>
        <taxon>Chelicerata</taxon>
        <taxon>Arachnida</taxon>
        <taxon>Acari</taxon>
        <taxon>Parasitiformes</taxon>
        <taxon>Ixodida</taxon>
        <taxon>Ixodoidea</taxon>
        <taxon>Ixodidae</taxon>
        <taxon>Amblyomminae</taxon>
        <taxon>Amblyomma</taxon>
    </lineage>
</organism>
<dbReference type="PROSITE" id="PS50405">
    <property type="entry name" value="GST_CTER"/>
    <property type="match status" value="1"/>
</dbReference>
<evidence type="ECO:0000313" key="4">
    <source>
        <dbReference type="EMBL" id="AEO32871.1"/>
    </source>
</evidence>
<dbReference type="SFLD" id="SFLDG01153">
    <property type="entry name" value="Main.4:_Theta-like"/>
    <property type="match status" value="1"/>
</dbReference>
<evidence type="ECO:0000259" key="3">
    <source>
        <dbReference type="PROSITE" id="PS50405"/>
    </source>
</evidence>
<sequence length="238" mass="27171">HCGCRSLRVRCTGAHCACSLWSEMSIVLHQLNASPPCRAVRIVARLVGIVLELKDVNLLAKEQMQEAFLKLNPMHTIPTLQDDTFVLWESRAIMRYLVDMYAPDHSLYPKDVRTRALINQFLDYDLGTFYRTVTDYFYAYLLKGEEKCPKKEAALLTSLRSLETVLDGNAKRFLVGQKMTLADISLLESLTVPEAVNYDLSPFPNVKTWYEWIQLKLSTVNEINTQGIAQFRACLGMQ</sequence>
<dbReference type="PANTHER" id="PTHR43969">
    <property type="entry name" value="GLUTATHIONE S TRANSFERASE D10, ISOFORM A-RELATED"/>
    <property type="match status" value="1"/>
</dbReference>
<dbReference type="CDD" id="cd03177">
    <property type="entry name" value="GST_C_Delta_Epsilon"/>
    <property type="match status" value="1"/>
</dbReference>
<dbReference type="CDD" id="cd03045">
    <property type="entry name" value="GST_N_Delta_Epsilon"/>
    <property type="match status" value="1"/>
</dbReference>
<dbReference type="PROSITE" id="PS50404">
    <property type="entry name" value="GST_NTER"/>
    <property type="match status" value="1"/>
</dbReference>
<dbReference type="AlphaFoldDB" id="G3MHA3"/>
<dbReference type="SUPFAM" id="SSF52833">
    <property type="entry name" value="Thioredoxin-like"/>
    <property type="match status" value="1"/>
</dbReference>
<dbReference type="InterPro" id="IPR010987">
    <property type="entry name" value="Glutathione-S-Trfase_C-like"/>
</dbReference>
<protein>
    <submittedName>
        <fullName evidence="4">Uncharacterized protein</fullName>
    </submittedName>
</protein>
<accession>G3MHA3</accession>
<reference evidence="4" key="1">
    <citation type="journal article" date="2011" name="PLoS ONE">
        <title>A deep insight into the sialotranscriptome of the gulf coast tick, Amblyomma maculatum.</title>
        <authorList>
            <person name="Karim S."/>
            <person name="Singh P."/>
            <person name="Ribeiro J.M."/>
        </authorList>
    </citation>
    <scope>NUCLEOTIDE SEQUENCE</scope>
    <source>
        <tissue evidence="4">Salivary gland</tissue>
    </source>
</reference>
<dbReference type="InterPro" id="IPR036282">
    <property type="entry name" value="Glutathione-S-Trfase_C_sf"/>
</dbReference>
<dbReference type="SUPFAM" id="SSF47616">
    <property type="entry name" value="GST C-terminal domain-like"/>
    <property type="match status" value="1"/>
</dbReference>
<dbReference type="Gene3D" id="3.40.30.10">
    <property type="entry name" value="Glutaredoxin"/>
    <property type="match status" value="1"/>
</dbReference>
<dbReference type="Pfam" id="PF00043">
    <property type="entry name" value="GST_C"/>
    <property type="match status" value="1"/>
</dbReference>
<dbReference type="InterPro" id="IPR004046">
    <property type="entry name" value="GST_C"/>
</dbReference>
<name>G3MHA3_AMBMU</name>
<feature type="domain" description="GST C-terminal" evidence="3">
    <location>
        <begin position="111"/>
        <end position="231"/>
    </location>
</feature>